<dbReference type="RefSeq" id="WP_213425942.1">
    <property type="nucleotide sequence ID" value="NZ_AP031286.1"/>
</dbReference>
<keyword evidence="3" id="KW-1185">Reference proteome</keyword>
<dbReference type="Proteomes" id="UP001154322">
    <property type="component" value="Unassembled WGS sequence"/>
</dbReference>
<organism evidence="2 3">
    <name type="scientific">Paenibacillus melissococcoides</name>
    <dbReference type="NCBI Taxonomy" id="2912268"/>
    <lineage>
        <taxon>Bacteria</taxon>
        <taxon>Bacillati</taxon>
        <taxon>Bacillota</taxon>
        <taxon>Bacilli</taxon>
        <taxon>Bacillales</taxon>
        <taxon>Paenibacillaceae</taxon>
        <taxon>Paenibacillus</taxon>
    </lineage>
</organism>
<accession>A0ABM9G5Y2</accession>
<evidence type="ECO:0000259" key="1">
    <source>
        <dbReference type="Pfam" id="PF08279"/>
    </source>
</evidence>
<dbReference type="Gene3D" id="1.10.10.10">
    <property type="entry name" value="Winged helix-like DNA-binding domain superfamily/Winged helix DNA-binding domain"/>
    <property type="match status" value="1"/>
</dbReference>
<reference evidence="2" key="1">
    <citation type="submission" date="2022-06" db="EMBL/GenBank/DDBJ databases">
        <authorList>
            <person name="Dietemann V."/>
            <person name="Ory F."/>
            <person name="Dainat B."/>
            <person name="Oberhansli S."/>
        </authorList>
    </citation>
    <scope>NUCLEOTIDE SEQUENCE</scope>
    <source>
        <strain evidence="2">Ena-SAMPLE-TAB-26-04-2022-14:26:32:270-5432</strain>
    </source>
</reference>
<evidence type="ECO:0000313" key="2">
    <source>
        <dbReference type="EMBL" id="CAH8246980.1"/>
    </source>
</evidence>
<dbReference type="PANTHER" id="PTHR38600:SF2">
    <property type="entry name" value="SLL0088 PROTEIN"/>
    <property type="match status" value="1"/>
</dbReference>
<proteinExistence type="predicted"/>
<sequence length="211" mass="24482">MKQSDTKTSTRQQMLMLLKTNGAMSAAQLAMELNMTEMGVRRHLYSLEEEGLLETEMVRQPMGRPLRTYRLSAQGDEQFPKQYHQLILDLLKEMEVWPEEEGIGKLFESRKQSLIEKYAPQLGQSSLDERVEALGTIQDKNGYMVETEREEDGSWLLHEYNCPIAQVAQHYKQPCACELALFRELLDADVTRTECIAEQGKRCTYRIRKRS</sequence>
<dbReference type="EMBL" id="CALYLO010000006">
    <property type="protein sequence ID" value="CAH8246980.1"/>
    <property type="molecule type" value="Genomic_DNA"/>
</dbReference>
<dbReference type="Pfam" id="PF08279">
    <property type="entry name" value="HTH_11"/>
    <property type="match status" value="1"/>
</dbReference>
<protein>
    <submittedName>
        <fullName evidence="2">Transcriptional regulator</fullName>
    </submittedName>
</protein>
<dbReference type="InterPro" id="IPR036390">
    <property type="entry name" value="WH_DNA-bd_sf"/>
</dbReference>
<name>A0ABM9G5Y2_9BACL</name>
<dbReference type="SUPFAM" id="SSF46785">
    <property type="entry name" value="Winged helix' DNA-binding domain"/>
    <property type="match status" value="1"/>
</dbReference>
<comment type="caution">
    <text evidence="2">The sequence shown here is derived from an EMBL/GenBank/DDBJ whole genome shotgun (WGS) entry which is preliminary data.</text>
</comment>
<evidence type="ECO:0000313" key="3">
    <source>
        <dbReference type="Proteomes" id="UP001154322"/>
    </source>
</evidence>
<gene>
    <name evidence="2" type="ORF">WJ0W_004213</name>
</gene>
<dbReference type="PANTHER" id="PTHR38600">
    <property type="entry name" value="TRANSCRIPTIONAL REGULATORY PROTEIN"/>
    <property type="match status" value="1"/>
</dbReference>
<feature type="domain" description="Helix-turn-helix type 11" evidence="1">
    <location>
        <begin position="11"/>
        <end position="51"/>
    </location>
</feature>
<dbReference type="InterPro" id="IPR036388">
    <property type="entry name" value="WH-like_DNA-bd_sf"/>
</dbReference>
<dbReference type="InterPro" id="IPR013196">
    <property type="entry name" value="HTH_11"/>
</dbReference>